<evidence type="ECO:0000313" key="2">
    <source>
        <dbReference type="Proteomes" id="UP000709295"/>
    </source>
</evidence>
<comment type="caution">
    <text evidence="1">The sequence shown here is derived from an EMBL/GenBank/DDBJ whole genome shotgun (WGS) entry which is preliminary data.</text>
</comment>
<dbReference type="AlphaFoldDB" id="A0A8J5MEW1"/>
<dbReference type="EMBL" id="JAENGY010000741">
    <property type="protein sequence ID" value="KAG6957267.1"/>
    <property type="molecule type" value="Genomic_DNA"/>
</dbReference>
<name>A0A8J5MEW1_9STRA</name>
<reference evidence="1" key="1">
    <citation type="submission" date="2021-01" db="EMBL/GenBank/DDBJ databases">
        <title>Phytophthora aleatoria, a newly-described species from Pinus radiata is distinct from Phytophthora cactorum isolates based on comparative genomics.</title>
        <authorList>
            <person name="Mcdougal R."/>
            <person name="Panda P."/>
            <person name="Williams N."/>
            <person name="Studholme D.J."/>
        </authorList>
    </citation>
    <scope>NUCLEOTIDE SEQUENCE</scope>
    <source>
        <strain evidence="1">NZFS 4037</strain>
    </source>
</reference>
<keyword evidence="2" id="KW-1185">Reference proteome</keyword>
<accession>A0A8J5MEW1</accession>
<dbReference type="Proteomes" id="UP000709295">
    <property type="component" value="Unassembled WGS sequence"/>
</dbReference>
<organism evidence="1 2">
    <name type="scientific">Phytophthora aleatoria</name>
    <dbReference type="NCBI Taxonomy" id="2496075"/>
    <lineage>
        <taxon>Eukaryota</taxon>
        <taxon>Sar</taxon>
        <taxon>Stramenopiles</taxon>
        <taxon>Oomycota</taxon>
        <taxon>Peronosporomycetes</taxon>
        <taxon>Peronosporales</taxon>
        <taxon>Peronosporaceae</taxon>
        <taxon>Phytophthora</taxon>
    </lineage>
</organism>
<evidence type="ECO:0000313" key="1">
    <source>
        <dbReference type="EMBL" id="KAG6957267.1"/>
    </source>
</evidence>
<gene>
    <name evidence="1" type="ORF">JG688_00011043</name>
</gene>
<proteinExistence type="predicted"/>
<sequence>MVLLLSAAKDRYALATLEPLLNQLSNMSSGTFYEQLARWDGLLARVGREPVCRREQVAQSDFDYNFVVPLELARTIERALLQEKRHDKRYESLVQPISEPRETHTAEIIVSYAVFRLTSFYSISRMGSSREKDMEWLRLSWSPKQDVDVELLGMETDVTIERNGGCDKGCADDILEKYNAASLQTAFVLASEKFLLDFSKGIGAVTRDCFLTYSVLQICFQAVCDMRHGCRVFDSSATLHGWPSSQTILGRRMLTGEKIVEDLSRMKYLVYPCILAGIHWTLIIAKIDYVHGITAYLYDPIGSYGMESEFENGMLPFIDRWHDDCNKQRTEWTRARSINEQPVLPLPRFPPLQK</sequence>
<evidence type="ECO:0008006" key="3">
    <source>
        <dbReference type="Google" id="ProtNLM"/>
    </source>
</evidence>
<protein>
    <recommendedName>
        <fullName evidence="3">Ubiquitin-like protease family profile domain-containing protein</fullName>
    </recommendedName>
</protein>